<gene>
    <name evidence="1" type="ORF">LTS18_014974</name>
</gene>
<keyword evidence="2" id="KW-1185">Reference proteome</keyword>
<dbReference type="EMBL" id="JAWDJW010000490">
    <property type="protein sequence ID" value="KAK3080591.1"/>
    <property type="molecule type" value="Genomic_DNA"/>
</dbReference>
<proteinExistence type="predicted"/>
<organism evidence="1 2">
    <name type="scientific">Coniosporium uncinatum</name>
    <dbReference type="NCBI Taxonomy" id="93489"/>
    <lineage>
        <taxon>Eukaryota</taxon>
        <taxon>Fungi</taxon>
        <taxon>Dikarya</taxon>
        <taxon>Ascomycota</taxon>
        <taxon>Pezizomycotina</taxon>
        <taxon>Dothideomycetes</taxon>
        <taxon>Dothideomycetes incertae sedis</taxon>
        <taxon>Coniosporium</taxon>
    </lineage>
</organism>
<reference evidence="1" key="1">
    <citation type="submission" date="2024-09" db="EMBL/GenBank/DDBJ databases">
        <title>Black Yeasts Isolated from many extreme environments.</title>
        <authorList>
            <person name="Coleine C."/>
            <person name="Stajich J.E."/>
            <person name="Selbmann L."/>
        </authorList>
    </citation>
    <scope>NUCLEOTIDE SEQUENCE</scope>
    <source>
        <strain evidence="1">CCFEE 5737</strain>
    </source>
</reference>
<evidence type="ECO:0000313" key="2">
    <source>
        <dbReference type="Proteomes" id="UP001186974"/>
    </source>
</evidence>
<accession>A0ACC3DVJ8</accession>
<protein>
    <submittedName>
        <fullName evidence="1">Uncharacterized protein</fullName>
    </submittedName>
</protein>
<comment type="caution">
    <text evidence="1">The sequence shown here is derived from an EMBL/GenBank/DDBJ whole genome shotgun (WGS) entry which is preliminary data.</text>
</comment>
<name>A0ACC3DVJ8_9PEZI</name>
<dbReference type="Proteomes" id="UP001186974">
    <property type="component" value="Unassembled WGS sequence"/>
</dbReference>
<sequence length="267" mass="30073">MPTPTPCDECSRAFPSRNQYYRHLPCAGASQDAGTSQPLVIRSSARAYSHRAPLSAASNSHESVNVEVDDTVFTLNKAGLCSVSPFFAATFNDSSGEATERSISLSDTTVSTFRMFIEWFWARKLVHPDGDDDVTSWDFDELVDLYALGDKYNVPQLRKNAMEMAMNKVLHSPWIPSPNELGGAFRKLHFRSPLCRLCIDIWAWRQVGKNWAAAEMSWIARALPRSCLLSLLFALNKQKTRVVNDEEHGEGVFGQIPFRDDPEMYDE</sequence>
<evidence type="ECO:0000313" key="1">
    <source>
        <dbReference type="EMBL" id="KAK3080591.1"/>
    </source>
</evidence>